<dbReference type="KEGG" id="jcu:105645472"/>
<dbReference type="PANTHER" id="PTHR46373">
    <property type="entry name" value="PROTEIN RKD4"/>
    <property type="match status" value="1"/>
</dbReference>
<dbReference type="PROSITE" id="PS51519">
    <property type="entry name" value="RWP_RK"/>
    <property type="match status" value="1"/>
</dbReference>
<dbReference type="SMR" id="A0A067JSK1"/>
<dbReference type="GO" id="GO:0003677">
    <property type="term" value="F:DNA binding"/>
    <property type="evidence" value="ECO:0007669"/>
    <property type="project" value="UniProtKB-KW"/>
</dbReference>
<dbReference type="OrthoDB" id="6270329at2759"/>
<sequence length="217" mass="25849">MDSKRTDQELLLNIPKNEYSFDTDWLNLDDTFQKVSEFPPLESFFELDSLTLPHYKNYGFEGFEEINLDIDDYSFLDSTLLLDNPYDRYCENVEEERRLRNGRKMSVPLEMEEIKKYFDLPITKAAKEMNVGLTVLKKRCRELNIMRWPHRKLKSLNSLINNVKEMGLNNEIAMLEEDKRLVEDVPDTELTERTKRLRQACFKANYKKKRKCLPTNS</sequence>
<dbReference type="PANTHER" id="PTHR46373:SF2">
    <property type="entry name" value="RWP-RK DOMAIN-CONTAINING PROTEIN"/>
    <property type="match status" value="1"/>
</dbReference>
<keyword evidence="4" id="KW-0238">DNA-binding</keyword>
<comment type="function">
    <text evidence="1">Putative transcription factor.</text>
</comment>
<dbReference type="EMBL" id="KK914974">
    <property type="protein sequence ID" value="KDP25768.1"/>
    <property type="molecule type" value="Genomic_DNA"/>
</dbReference>
<evidence type="ECO:0000256" key="5">
    <source>
        <dbReference type="ARBA" id="ARBA00023163"/>
    </source>
</evidence>
<proteinExistence type="predicted"/>
<dbReference type="InterPro" id="IPR003035">
    <property type="entry name" value="RWP-RK_dom"/>
</dbReference>
<evidence type="ECO:0000259" key="7">
    <source>
        <dbReference type="PROSITE" id="PS51519"/>
    </source>
</evidence>
<dbReference type="STRING" id="180498.A0A067JSK1"/>
<dbReference type="AlphaFoldDB" id="A0A067JSK1"/>
<dbReference type="Pfam" id="PF02042">
    <property type="entry name" value="RWP-RK"/>
    <property type="match status" value="1"/>
</dbReference>
<evidence type="ECO:0000256" key="1">
    <source>
        <dbReference type="ARBA" id="ARBA00004049"/>
    </source>
</evidence>
<dbReference type="InterPro" id="IPR044607">
    <property type="entry name" value="RKD-like"/>
</dbReference>
<keyword evidence="9" id="KW-1185">Reference proteome</keyword>
<keyword evidence="6" id="KW-0539">Nucleus</keyword>
<evidence type="ECO:0000256" key="6">
    <source>
        <dbReference type="ARBA" id="ARBA00023242"/>
    </source>
</evidence>
<accession>A0A067JSK1</accession>
<keyword evidence="2" id="KW-0805">Transcription regulation</keyword>
<protein>
    <recommendedName>
        <fullName evidence="7">RWP-RK domain-containing protein</fullName>
    </recommendedName>
</protein>
<reference evidence="8 9" key="1">
    <citation type="journal article" date="2014" name="PLoS ONE">
        <title>Global Analysis of Gene Expression Profiles in Physic Nut (Jatropha curcas L.) Seedlings Exposed to Salt Stress.</title>
        <authorList>
            <person name="Zhang L."/>
            <person name="Zhang C."/>
            <person name="Wu P."/>
            <person name="Chen Y."/>
            <person name="Li M."/>
            <person name="Jiang H."/>
            <person name="Wu G."/>
        </authorList>
    </citation>
    <scope>NUCLEOTIDE SEQUENCE [LARGE SCALE GENOMIC DNA]</scope>
    <source>
        <strain evidence="9">cv. GZQX0401</strain>
        <tissue evidence="8">Young leaves</tissue>
    </source>
</reference>
<dbReference type="Proteomes" id="UP000027138">
    <property type="component" value="Unassembled WGS sequence"/>
</dbReference>
<gene>
    <name evidence="8" type="ORF">JCGZ_23923</name>
</gene>
<keyword evidence="3" id="KW-0175">Coiled coil</keyword>
<name>A0A067JSK1_JATCU</name>
<evidence type="ECO:0000256" key="2">
    <source>
        <dbReference type="ARBA" id="ARBA00023015"/>
    </source>
</evidence>
<organism evidence="8 9">
    <name type="scientific">Jatropha curcas</name>
    <name type="common">Barbados nut</name>
    <dbReference type="NCBI Taxonomy" id="180498"/>
    <lineage>
        <taxon>Eukaryota</taxon>
        <taxon>Viridiplantae</taxon>
        <taxon>Streptophyta</taxon>
        <taxon>Embryophyta</taxon>
        <taxon>Tracheophyta</taxon>
        <taxon>Spermatophyta</taxon>
        <taxon>Magnoliopsida</taxon>
        <taxon>eudicotyledons</taxon>
        <taxon>Gunneridae</taxon>
        <taxon>Pentapetalae</taxon>
        <taxon>rosids</taxon>
        <taxon>fabids</taxon>
        <taxon>Malpighiales</taxon>
        <taxon>Euphorbiaceae</taxon>
        <taxon>Crotonoideae</taxon>
        <taxon>Jatropheae</taxon>
        <taxon>Jatropha</taxon>
    </lineage>
</organism>
<evidence type="ECO:0000256" key="3">
    <source>
        <dbReference type="ARBA" id="ARBA00023054"/>
    </source>
</evidence>
<keyword evidence="5" id="KW-0804">Transcription</keyword>
<evidence type="ECO:0000313" key="8">
    <source>
        <dbReference type="EMBL" id="KDP25768.1"/>
    </source>
</evidence>
<evidence type="ECO:0000313" key="9">
    <source>
        <dbReference type="Proteomes" id="UP000027138"/>
    </source>
</evidence>
<evidence type="ECO:0000256" key="4">
    <source>
        <dbReference type="ARBA" id="ARBA00023125"/>
    </source>
</evidence>
<feature type="domain" description="RWP-RK" evidence="7">
    <location>
        <begin position="91"/>
        <end position="177"/>
    </location>
</feature>
<dbReference type="GO" id="GO:0003700">
    <property type="term" value="F:DNA-binding transcription factor activity"/>
    <property type="evidence" value="ECO:0007669"/>
    <property type="project" value="InterPro"/>
</dbReference>